<name>A0A226EEQ0_FOLCA</name>
<reference evidence="2 3" key="1">
    <citation type="submission" date="2015-12" db="EMBL/GenBank/DDBJ databases">
        <title>The genome of Folsomia candida.</title>
        <authorList>
            <person name="Faddeeva A."/>
            <person name="Derks M.F."/>
            <person name="Anvar Y."/>
            <person name="Smit S."/>
            <person name="Van Straalen N."/>
            <person name="Roelofs D."/>
        </authorList>
    </citation>
    <scope>NUCLEOTIDE SEQUENCE [LARGE SCALE GENOMIC DNA]</scope>
    <source>
        <strain evidence="2 3">VU population</strain>
        <tissue evidence="2">Whole body</tissue>
    </source>
</reference>
<protein>
    <recommendedName>
        <fullName evidence="4">Ricin B lectin domain-containing protein</fullName>
    </recommendedName>
</protein>
<feature type="signal peptide" evidence="1">
    <location>
        <begin position="1"/>
        <end position="21"/>
    </location>
</feature>
<sequence length="166" mass="18551">MPNFAIFISSIAILCGLSVVAYIPGEGDVFVLQNIGDGGGIIRPSGNGKVCERLADVRSTWRLTPPYADQYKWTATITNFTGVEFMTIHSFVPEESHLVNKITYDDYPPFCFLVERELVIIPDSGYYIVKHGRSNKCLTSYGSEVGILFWLDCGNVGQHWSFIQTE</sequence>
<proteinExistence type="predicted"/>
<organism evidence="2 3">
    <name type="scientific">Folsomia candida</name>
    <name type="common">Springtail</name>
    <dbReference type="NCBI Taxonomy" id="158441"/>
    <lineage>
        <taxon>Eukaryota</taxon>
        <taxon>Metazoa</taxon>
        <taxon>Ecdysozoa</taxon>
        <taxon>Arthropoda</taxon>
        <taxon>Hexapoda</taxon>
        <taxon>Collembola</taxon>
        <taxon>Entomobryomorpha</taxon>
        <taxon>Isotomoidea</taxon>
        <taxon>Isotomidae</taxon>
        <taxon>Proisotominae</taxon>
        <taxon>Folsomia</taxon>
    </lineage>
</organism>
<evidence type="ECO:0000313" key="2">
    <source>
        <dbReference type="EMBL" id="OXA55869.1"/>
    </source>
</evidence>
<dbReference type="SUPFAM" id="SSF50370">
    <property type="entry name" value="Ricin B-like lectins"/>
    <property type="match status" value="1"/>
</dbReference>
<evidence type="ECO:0000313" key="3">
    <source>
        <dbReference type="Proteomes" id="UP000198287"/>
    </source>
</evidence>
<evidence type="ECO:0008006" key="4">
    <source>
        <dbReference type="Google" id="ProtNLM"/>
    </source>
</evidence>
<dbReference type="EMBL" id="LNIX01000004">
    <property type="protein sequence ID" value="OXA55869.1"/>
    <property type="molecule type" value="Genomic_DNA"/>
</dbReference>
<evidence type="ECO:0000256" key="1">
    <source>
        <dbReference type="SAM" id="SignalP"/>
    </source>
</evidence>
<gene>
    <name evidence="2" type="ORF">Fcan01_08895</name>
</gene>
<keyword evidence="3" id="KW-1185">Reference proteome</keyword>
<keyword evidence="1" id="KW-0732">Signal</keyword>
<feature type="chain" id="PRO_5012827424" description="Ricin B lectin domain-containing protein" evidence="1">
    <location>
        <begin position="22"/>
        <end position="166"/>
    </location>
</feature>
<dbReference type="Proteomes" id="UP000198287">
    <property type="component" value="Unassembled WGS sequence"/>
</dbReference>
<dbReference type="InterPro" id="IPR035992">
    <property type="entry name" value="Ricin_B-like_lectins"/>
</dbReference>
<accession>A0A226EEQ0</accession>
<comment type="caution">
    <text evidence="2">The sequence shown here is derived from an EMBL/GenBank/DDBJ whole genome shotgun (WGS) entry which is preliminary data.</text>
</comment>
<dbReference type="AlphaFoldDB" id="A0A226EEQ0"/>